<evidence type="ECO:0000313" key="1">
    <source>
        <dbReference type="EMBL" id="EEF31713.1"/>
    </source>
</evidence>
<organism evidence="1 2">
    <name type="scientific">Ricinus communis</name>
    <name type="common">Castor bean</name>
    <dbReference type="NCBI Taxonomy" id="3988"/>
    <lineage>
        <taxon>Eukaryota</taxon>
        <taxon>Viridiplantae</taxon>
        <taxon>Streptophyta</taxon>
        <taxon>Embryophyta</taxon>
        <taxon>Tracheophyta</taxon>
        <taxon>Spermatophyta</taxon>
        <taxon>Magnoliopsida</taxon>
        <taxon>eudicotyledons</taxon>
        <taxon>Gunneridae</taxon>
        <taxon>Pentapetalae</taxon>
        <taxon>rosids</taxon>
        <taxon>fabids</taxon>
        <taxon>Malpighiales</taxon>
        <taxon>Euphorbiaceae</taxon>
        <taxon>Acalyphoideae</taxon>
        <taxon>Acalypheae</taxon>
        <taxon>Ricinus</taxon>
    </lineage>
</organism>
<keyword evidence="2" id="KW-1185">Reference proteome</keyword>
<evidence type="ECO:0000313" key="2">
    <source>
        <dbReference type="Proteomes" id="UP000008311"/>
    </source>
</evidence>
<proteinExistence type="predicted"/>
<dbReference type="InParanoid" id="B9SXG3"/>
<name>B9SXG3_RICCO</name>
<sequence length="212" mass="23462">MPNSLSRIKNIIINLAGSFPIDFHELATVPVDLIPLPRHDLIGICHPRMTLVHISCKQCCLSTLVIRFSNCEGIFNFTLVTETMVRRLALNFSSSGNVNYSSSQMDAFSSESKSRRSRRRLSVAPASISAAFAVQLSFGLTENLGKATSILVRKEEDDDKNLETRLGRSLESGLDGVCEWARKILVRELSDLIIETGKGRRGGCFPCLCWLG</sequence>
<accession>B9SXG3</accession>
<dbReference type="Proteomes" id="UP000008311">
    <property type="component" value="Unassembled WGS sequence"/>
</dbReference>
<protein>
    <submittedName>
        <fullName evidence="1">Uncharacterized protein</fullName>
    </submittedName>
</protein>
<reference evidence="2" key="1">
    <citation type="journal article" date="2010" name="Nat. Biotechnol.">
        <title>Draft genome sequence of the oilseed species Ricinus communis.</title>
        <authorList>
            <person name="Chan A.P."/>
            <person name="Crabtree J."/>
            <person name="Zhao Q."/>
            <person name="Lorenzi H."/>
            <person name="Orvis J."/>
            <person name="Puiu D."/>
            <person name="Melake-Berhan A."/>
            <person name="Jones K.M."/>
            <person name="Redman J."/>
            <person name="Chen G."/>
            <person name="Cahoon E.B."/>
            <person name="Gedil M."/>
            <person name="Stanke M."/>
            <person name="Haas B.J."/>
            <person name="Wortman J.R."/>
            <person name="Fraser-Liggett C.M."/>
            <person name="Ravel J."/>
            <person name="Rabinowicz P.D."/>
        </authorList>
    </citation>
    <scope>NUCLEOTIDE SEQUENCE [LARGE SCALE GENOMIC DNA]</scope>
    <source>
        <strain evidence="2">cv. Hale</strain>
    </source>
</reference>
<dbReference type="EMBL" id="EQ974224">
    <property type="protein sequence ID" value="EEF31713.1"/>
    <property type="molecule type" value="Genomic_DNA"/>
</dbReference>
<gene>
    <name evidence="1" type="ORF">RCOM_0321850</name>
</gene>
<dbReference type="AlphaFoldDB" id="B9SXG3"/>